<dbReference type="PANTHER" id="PTHR10204:SF34">
    <property type="entry name" value="NAD(P)H DEHYDROGENASE [QUINONE] 1 ISOFORM 1"/>
    <property type="match status" value="1"/>
</dbReference>
<dbReference type="GO" id="GO:0003955">
    <property type="term" value="F:NAD(P)H dehydrogenase (quinone) activity"/>
    <property type="evidence" value="ECO:0007669"/>
    <property type="project" value="TreeGrafter"/>
</dbReference>
<evidence type="ECO:0000256" key="19">
    <source>
        <dbReference type="ARBA" id="ARBA00083661"/>
    </source>
</evidence>
<dbReference type="InterPro" id="IPR051545">
    <property type="entry name" value="NAD(P)H_dehydrogenase_qn"/>
</dbReference>
<dbReference type="InterPro" id="IPR029039">
    <property type="entry name" value="Flavoprotein-like_sf"/>
</dbReference>
<dbReference type="AlphaFoldDB" id="H3AHP9"/>
<evidence type="ECO:0000256" key="16">
    <source>
        <dbReference type="ARBA" id="ARBA00073982"/>
    </source>
</evidence>
<evidence type="ECO:0000256" key="3">
    <source>
        <dbReference type="ARBA" id="ARBA00004496"/>
    </source>
</evidence>
<evidence type="ECO:0000256" key="8">
    <source>
        <dbReference type="ARBA" id="ARBA00022630"/>
    </source>
</evidence>
<dbReference type="GO" id="GO:0001512">
    <property type="term" value="F:dihydronicotinamide riboside quinone reductase activity"/>
    <property type="evidence" value="ECO:0007669"/>
    <property type="project" value="UniProtKB-EC"/>
</dbReference>
<evidence type="ECO:0000256" key="18">
    <source>
        <dbReference type="ARBA" id="ARBA00077696"/>
    </source>
</evidence>
<dbReference type="GeneTree" id="ENSGT00940000159150"/>
<evidence type="ECO:0000256" key="9">
    <source>
        <dbReference type="ARBA" id="ARBA00022723"/>
    </source>
</evidence>
<evidence type="ECO:0000256" key="1">
    <source>
        <dbReference type="ARBA" id="ARBA00001947"/>
    </source>
</evidence>
<evidence type="ECO:0000256" key="6">
    <source>
        <dbReference type="ARBA" id="ARBA00022490"/>
    </source>
</evidence>
<dbReference type="GO" id="GO:0046872">
    <property type="term" value="F:metal ion binding"/>
    <property type="evidence" value="ECO:0007669"/>
    <property type="project" value="UniProtKB-KW"/>
</dbReference>
<comment type="subcellular location">
    <subcellularLocation>
        <location evidence="3">Cytoplasm</location>
    </subcellularLocation>
</comment>
<dbReference type="GO" id="GO:0005829">
    <property type="term" value="C:cytosol"/>
    <property type="evidence" value="ECO:0007669"/>
    <property type="project" value="TreeGrafter"/>
</dbReference>
<evidence type="ECO:0000259" key="20">
    <source>
        <dbReference type="Pfam" id="PF02525"/>
    </source>
</evidence>
<evidence type="ECO:0000256" key="15">
    <source>
        <dbReference type="ARBA" id="ARBA00066401"/>
    </source>
</evidence>
<evidence type="ECO:0000256" key="7">
    <source>
        <dbReference type="ARBA" id="ARBA00022553"/>
    </source>
</evidence>
<protein>
    <recommendedName>
        <fullName evidence="16">Ribosyldihydronicotinamide dehydrogenase [quinone]</fullName>
        <ecNumber evidence="15">1.10.5.1</ecNumber>
    </recommendedName>
    <alternativeName>
        <fullName evidence="19">NRH dehydrogenase [quinone] 2</fullName>
    </alternativeName>
    <alternativeName>
        <fullName evidence="18">NRH:quinone oxidoreductase 2</fullName>
    </alternativeName>
    <alternativeName>
        <fullName evidence="17">Quinone reductase 2</fullName>
    </alternativeName>
</protein>
<dbReference type="GO" id="GO:0071466">
    <property type="term" value="P:cellular response to xenobiotic stimulus"/>
    <property type="evidence" value="ECO:0007669"/>
    <property type="project" value="Ensembl"/>
</dbReference>
<gene>
    <name evidence="21" type="primary">NQO1</name>
</gene>
<dbReference type="STRING" id="7897.ENSLACP00000009170"/>
<comment type="catalytic activity">
    <reaction evidence="13">
        <text>1-(beta-D-ribofuranosyl)-1,4-dihydronicotinamide + a quinone + H(+) = beta-nicotinamide D-riboside + a quinol</text>
        <dbReference type="Rhea" id="RHEA:12364"/>
        <dbReference type="ChEBI" id="CHEBI:15378"/>
        <dbReference type="ChEBI" id="CHEBI:15927"/>
        <dbReference type="ChEBI" id="CHEBI:24646"/>
        <dbReference type="ChEBI" id="CHEBI:55458"/>
        <dbReference type="ChEBI" id="CHEBI:132124"/>
        <dbReference type="EC" id="1.10.5.1"/>
    </reaction>
</comment>
<keyword evidence="12" id="KW-0560">Oxidoreductase</keyword>
<evidence type="ECO:0000313" key="22">
    <source>
        <dbReference type="Proteomes" id="UP000008672"/>
    </source>
</evidence>
<organism evidence="21 22">
    <name type="scientific">Latimeria chalumnae</name>
    <name type="common">Coelacanth</name>
    <dbReference type="NCBI Taxonomy" id="7897"/>
    <lineage>
        <taxon>Eukaryota</taxon>
        <taxon>Metazoa</taxon>
        <taxon>Chordata</taxon>
        <taxon>Craniata</taxon>
        <taxon>Vertebrata</taxon>
        <taxon>Euteleostomi</taxon>
        <taxon>Coelacanthiformes</taxon>
        <taxon>Coelacanthidae</taxon>
        <taxon>Latimeria</taxon>
    </lineage>
</organism>
<keyword evidence="8" id="KW-0285">Flavoprotein</keyword>
<keyword evidence="6" id="KW-0963">Cytoplasm</keyword>
<evidence type="ECO:0000256" key="13">
    <source>
        <dbReference type="ARBA" id="ARBA00052759"/>
    </source>
</evidence>
<dbReference type="Pfam" id="PF02525">
    <property type="entry name" value="Flavodoxin_2"/>
    <property type="match status" value="1"/>
</dbReference>
<dbReference type="Bgee" id="ENSLACG00000008094">
    <property type="expression patterns" value="Expressed in pelvic fin"/>
</dbReference>
<reference evidence="21" key="3">
    <citation type="submission" date="2025-09" db="UniProtKB">
        <authorList>
            <consortium name="Ensembl"/>
        </authorList>
    </citation>
    <scope>IDENTIFICATION</scope>
</reference>
<dbReference type="InterPro" id="IPR003680">
    <property type="entry name" value="Flavodoxin_fold"/>
</dbReference>
<dbReference type="Proteomes" id="UP000008672">
    <property type="component" value="Unassembled WGS sequence"/>
</dbReference>
<keyword evidence="9" id="KW-0479">Metal-binding</keyword>
<dbReference type="PANTHER" id="PTHR10204">
    <property type="entry name" value="NAD P H OXIDOREDUCTASE-RELATED"/>
    <property type="match status" value="1"/>
</dbReference>
<dbReference type="Gene3D" id="3.40.50.360">
    <property type="match status" value="1"/>
</dbReference>
<evidence type="ECO:0000256" key="5">
    <source>
        <dbReference type="ARBA" id="ARBA00011738"/>
    </source>
</evidence>
<dbReference type="FunCoup" id="H3AHP9">
    <property type="interactions" value="508"/>
</dbReference>
<comment type="similarity">
    <text evidence="4">Belongs to the NAD(P)H dehydrogenase (quinone) family.</text>
</comment>
<keyword evidence="7" id="KW-0597">Phosphoprotein</keyword>
<evidence type="ECO:0000256" key="14">
    <source>
        <dbReference type="ARBA" id="ARBA00054856"/>
    </source>
</evidence>
<reference evidence="21" key="2">
    <citation type="submission" date="2025-08" db="UniProtKB">
        <authorList>
            <consortium name="Ensembl"/>
        </authorList>
    </citation>
    <scope>IDENTIFICATION</scope>
</reference>
<dbReference type="eggNOG" id="ENOG502QQMI">
    <property type="taxonomic scope" value="Eukaryota"/>
</dbReference>
<evidence type="ECO:0000313" key="21">
    <source>
        <dbReference type="Ensembl" id="ENSLACP00000009170.2"/>
    </source>
</evidence>
<dbReference type="InParanoid" id="H3AHP9"/>
<dbReference type="FunFam" id="3.40.50.360:FF:000030">
    <property type="entry name" value="ribosyldihydronicotinamide dehydrogenase [quinone]"/>
    <property type="match status" value="1"/>
</dbReference>
<evidence type="ECO:0000256" key="10">
    <source>
        <dbReference type="ARBA" id="ARBA00022827"/>
    </source>
</evidence>
<comment type="cofactor">
    <cofactor evidence="1">
        <name>Zn(2+)</name>
        <dbReference type="ChEBI" id="CHEBI:29105"/>
    </cofactor>
</comment>
<feature type="domain" description="Flavodoxin-like fold" evidence="20">
    <location>
        <begin position="2"/>
        <end position="189"/>
    </location>
</feature>
<accession>H3AHP9</accession>
<dbReference type="SUPFAM" id="SSF52218">
    <property type="entry name" value="Flavoproteins"/>
    <property type="match status" value="1"/>
</dbReference>
<keyword evidence="11" id="KW-0862">Zinc</keyword>
<keyword evidence="10" id="KW-0274">FAD</keyword>
<dbReference type="Ensembl" id="ENSLACT00000009240.2">
    <property type="protein sequence ID" value="ENSLACP00000009170.2"/>
    <property type="gene ID" value="ENSLACG00000008094.2"/>
</dbReference>
<evidence type="ECO:0000256" key="12">
    <source>
        <dbReference type="ARBA" id="ARBA00023002"/>
    </source>
</evidence>
<dbReference type="OMA" id="HGILHYP"/>
<evidence type="ECO:0000256" key="17">
    <source>
        <dbReference type="ARBA" id="ARBA00077622"/>
    </source>
</evidence>
<sequence length="254" mass="28848">MKDAAVAALKKQSCEVTVSDLYAMNFNPVNSKSDIKGNLKDPNHFRYGEETGLAYKEGRLSSDIIEEQKKLQAADLVIFQFPFYWFSMPAILKGWFDRVFTQGFAYSFRNMYEDGFFKEKKAILSFTTGGVSSMYTPKGINGDINVVLWPIQNGILRFCGFQVLAPQTSWCPGFASPEARIQMLEDWKSRLENVWEEDPINFIPNDHFGMTFQGGFILKKEVEDAQAMNNYGLTVGQHMDKLIPPNNQTKGKGK</sequence>
<name>H3AHP9_LATCH</name>
<keyword evidence="22" id="KW-1185">Reference proteome</keyword>
<comment type="cofactor">
    <cofactor evidence="2">
        <name>FAD</name>
        <dbReference type="ChEBI" id="CHEBI:57692"/>
    </cofactor>
</comment>
<evidence type="ECO:0000256" key="4">
    <source>
        <dbReference type="ARBA" id="ARBA00006252"/>
    </source>
</evidence>
<dbReference type="EMBL" id="AFYH01198885">
    <property type="status" value="NOT_ANNOTATED_CDS"/>
    <property type="molecule type" value="Genomic_DNA"/>
</dbReference>
<dbReference type="EC" id="1.10.5.1" evidence="15"/>
<reference evidence="22" key="1">
    <citation type="submission" date="2011-08" db="EMBL/GenBank/DDBJ databases">
        <title>The draft genome of Latimeria chalumnae.</title>
        <authorList>
            <person name="Di Palma F."/>
            <person name="Alfoldi J."/>
            <person name="Johnson J."/>
            <person name="Berlin A."/>
            <person name="Gnerre S."/>
            <person name="Jaffe D."/>
            <person name="MacCallum I."/>
            <person name="Young S."/>
            <person name="Walker B.J."/>
            <person name="Lander E."/>
            <person name="Lindblad-Toh K."/>
        </authorList>
    </citation>
    <scope>NUCLEOTIDE SEQUENCE [LARGE SCALE GENOMIC DNA]</scope>
    <source>
        <strain evidence="22">Wild caught</strain>
    </source>
</reference>
<evidence type="ECO:0000256" key="11">
    <source>
        <dbReference type="ARBA" id="ARBA00022833"/>
    </source>
</evidence>
<evidence type="ECO:0000256" key="2">
    <source>
        <dbReference type="ARBA" id="ARBA00001974"/>
    </source>
</evidence>
<dbReference type="EMBL" id="AFYH01198884">
    <property type="status" value="NOT_ANNOTATED_CDS"/>
    <property type="molecule type" value="Genomic_DNA"/>
</dbReference>
<proteinExistence type="inferred from homology"/>
<comment type="subunit">
    <text evidence="5">Homodimer.</text>
</comment>
<comment type="function">
    <text evidence="14">The enzyme apparently serves as a quinone reductase in connection with conjugation reactions of hydroquinones involved in detoxification pathways as well as in biosynthetic processes such as the vitamin K-dependent gamma-carboxylation of glutamate residues in prothrombin synthesis.</text>
</comment>
<dbReference type="HOGENOM" id="CLU_058643_2_0_1"/>